<dbReference type="GO" id="GO:0051537">
    <property type="term" value="F:2 iron, 2 sulfur cluster binding"/>
    <property type="evidence" value="ECO:0007669"/>
    <property type="project" value="TreeGrafter"/>
</dbReference>
<dbReference type="PANTHER" id="PTHR43011">
    <property type="entry name" value="IRON-SULFUR CLUSTER ASSEMBLY 2 HOMOLOG, MITOCHONDRIAL"/>
    <property type="match status" value="1"/>
</dbReference>
<dbReference type="AlphaFoldDB" id="A0A346XXL7"/>
<feature type="domain" description="Core" evidence="2">
    <location>
        <begin position="19"/>
        <end position="120"/>
    </location>
</feature>
<sequence length="123" mass="13181">MSDVTTAPAASETVEGPVSLTDSAAEKVRELMSREEDTDAISLRIAVQPGGCAGMRYALYFDDRQLDNDVLIDVKGVPIRVDKMSSPYLRGTTIDWVDSLQGAGFSIDNPNAQSSCACGDSFQ</sequence>
<reference evidence="3 4" key="1">
    <citation type="submission" date="2018-09" db="EMBL/GenBank/DDBJ databases">
        <title>Complete genome sequence of Euzebya sp. DY32-46 isolated from seawater of Pacific Ocean.</title>
        <authorList>
            <person name="Xu L."/>
            <person name="Wu Y.-H."/>
            <person name="Xu X.-W."/>
        </authorList>
    </citation>
    <scope>NUCLEOTIDE SEQUENCE [LARGE SCALE GENOMIC DNA]</scope>
    <source>
        <strain evidence="3 4">DY32-46</strain>
    </source>
</reference>
<dbReference type="InterPro" id="IPR016092">
    <property type="entry name" value="ATAP"/>
</dbReference>
<proteinExistence type="predicted"/>
<evidence type="ECO:0000259" key="2">
    <source>
        <dbReference type="Pfam" id="PF01521"/>
    </source>
</evidence>
<accession>A0A346XXL7</accession>
<dbReference type="RefSeq" id="WP_114591534.1">
    <property type="nucleotide sequence ID" value="NZ_CAXIBR010000034.1"/>
</dbReference>
<evidence type="ECO:0000313" key="4">
    <source>
        <dbReference type="Proteomes" id="UP000264006"/>
    </source>
</evidence>
<dbReference type="InterPro" id="IPR035903">
    <property type="entry name" value="HesB-like_dom_sf"/>
</dbReference>
<dbReference type="InterPro" id="IPR000361">
    <property type="entry name" value="ATAP_core_dom"/>
</dbReference>
<gene>
    <name evidence="3" type="ORF">DVS28_a2282</name>
</gene>
<dbReference type="Pfam" id="PF01521">
    <property type="entry name" value="Fe-S_biosyn"/>
    <property type="match status" value="1"/>
</dbReference>
<dbReference type="Gene3D" id="2.60.300.12">
    <property type="entry name" value="HesB-like domain"/>
    <property type="match status" value="1"/>
</dbReference>
<dbReference type="GO" id="GO:0051539">
    <property type="term" value="F:4 iron, 4 sulfur cluster binding"/>
    <property type="evidence" value="ECO:0007669"/>
    <property type="project" value="TreeGrafter"/>
</dbReference>
<dbReference type="NCBIfam" id="TIGR00049">
    <property type="entry name" value="iron-sulfur cluster assembly accessory protein"/>
    <property type="match status" value="1"/>
</dbReference>
<dbReference type="GO" id="GO:0016226">
    <property type="term" value="P:iron-sulfur cluster assembly"/>
    <property type="evidence" value="ECO:0007669"/>
    <property type="project" value="InterPro"/>
</dbReference>
<name>A0A346XXL7_9ACTN</name>
<organism evidence="3 4">
    <name type="scientific">Euzebya pacifica</name>
    <dbReference type="NCBI Taxonomy" id="1608957"/>
    <lineage>
        <taxon>Bacteria</taxon>
        <taxon>Bacillati</taxon>
        <taxon>Actinomycetota</taxon>
        <taxon>Nitriliruptoria</taxon>
        <taxon>Euzebyales</taxon>
    </lineage>
</organism>
<dbReference type="SUPFAM" id="SSF89360">
    <property type="entry name" value="HesB-like domain"/>
    <property type="match status" value="1"/>
</dbReference>
<evidence type="ECO:0000256" key="1">
    <source>
        <dbReference type="SAM" id="MobiDB-lite"/>
    </source>
</evidence>
<dbReference type="Proteomes" id="UP000264006">
    <property type="component" value="Chromosome"/>
</dbReference>
<evidence type="ECO:0000313" key="3">
    <source>
        <dbReference type="EMBL" id="AXV06964.1"/>
    </source>
</evidence>
<dbReference type="GO" id="GO:0005506">
    <property type="term" value="F:iron ion binding"/>
    <property type="evidence" value="ECO:0007669"/>
    <property type="project" value="TreeGrafter"/>
</dbReference>
<dbReference type="OrthoDB" id="9801228at2"/>
<protein>
    <submittedName>
        <fullName evidence="3">Putative iron binding protein from the HesB_IscA_SufA family</fullName>
    </submittedName>
</protein>
<dbReference type="KEGG" id="euz:DVS28_a2282"/>
<dbReference type="PANTHER" id="PTHR43011:SF1">
    <property type="entry name" value="IRON-SULFUR CLUSTER ASSEMBLY 2 HOMOLOG, MITOCHONDRIAL"/>
    <property type="match status" value="1"/>
</dbReference>
<feature type="region of interest" description="Disordered" evidence="1">
    <location>
        <begin position="1"/>
        <end position="22"/>
    </location>
</feature>
<keyword evidence="4" id="KW-1185">Reference proteome</keyword>
<dbReference type="EMBL" id="CP031165">
    <property type="protein sequence ID" value="AXV06964.1"/>
    <property type="molecule type" value="Genomic_DNA"/>
</dbReference>
<dbReference type="InterPro" id="IPR017870">
    <property type="entry name" value="FeS_cluster_insertion_CS"/>
</dbReference>
<dbReference type="PROSITE" id="PS01152">
    <property type="entry name" value="HESB"/>
    <property type="match status" value="1"/>
</dbReference>